<comment type="similarity">
    <text evidence="2">Belongs to the methyltransferase superfamily. Trimethylguanosine synthase family.</text>
</comment>
<keyword evidence="10" id="KW-1185">Reference proteome</keyword>
<dbReference type="SUPFAM" id="SSF53335">
    <property type="entry name" value="S-adenosyl-L-methionine-dependent methyltransferases"/>
    <property type="match status" value="1"/>
</dbReference>
<dbReference type="Pfam" id="PF09445">
    <property type="entry name" value="Methyltransf_15"/>
    <property type="match status" value="1"/>
</dbReference>
<dbReference type="PANTHER" id="PTHR14741">
    <property type="entry name" value="S-ADENOSYLMETHIONINE-DEPENDENT METHYLTRANSFERASE RELATED"/>
    <property type="match status" value="1"/>
</dbReference>
<reference evidence="9" key="1">
    <citation type="journal article" date="2011" name="Genome Biol.">
        <title>The draft genome of the carcinogenic human liver fluke Clonorchis sinensis.</title>
        <authorList>
            <person name="Wang X."/>
            <person name="Chen W."/>
            <person name="Huang Y."/>
            <person name="Sun J."/>
            <person name="Men J."/>
            <person name="Liu H."/>
            <person name="Luo F."/>
            <person name="Guo L."/>
            <person name="Lv X."/>
            <person name="Deng C."/>
            <person name="Zhou C."/>
            <person name="Fan Y."/>
            <person name="Li X."/>
            <person name="Huang L."/>
            <person name="Hu Y."/>
            <person name="Liang C."/>
            <person name="Hu X."/>
            <person name="Xu J."/>
            <person name="Yu X."/>
        </authorList>
    </citation>
    <scope>NUCLEOTIDE SEQUENCE [LARGE SCALE GENOMIC DNA]</scope>
    <source>
        <strain evidence="9">Henan</strain>
    </source>
</reference>
<feature type="region of interest" description="Disordered" evidence="8">
    <location>
        <begin position="431"/>
        <end position="452"/>
    </location>
</feature>
<evidence type="ECO:0000256" key="4">
    <source>
        <dbReference type="ARBA" id="ARBA00048740"/>
    </source>
</evidence>
<comment type="catalytic activity">
    <reaction evidence="6">
        <text>a 5'-end (N(7)-methyl 5'-triphosphoguanosine)-ribonucleoside in snRNA + S-adenosyl-L-methionine = a 5'-end (N(2),N(7)-dimethyl 5'-triphosphoguanosine)-ribonucleoside in snRNA + S-adenosyl-L-homocysteine + H(+)</text>
        <dbReference type="Rhea" id="RHEA:78471"/>
        <dbReference type="Rhea" id="RHEA-COMP:19085"/>
        <dbReference type="Rhea" id="RHEA-COMP:19087"/>
        <dbReference type="ChEBI" id="CHEBI:15378"/>
        <dbReference type="ChEBI" id="CHEBI:57856"/>
        <dbReference type="ChEBI" id="CHEBI:59789"/>
        <dbReference type="ChEBI" id="CHEBI:156461"/>
        <dbReference type="ChEBI" id="CHEBI:172880"/>
    </reaction>
    <physiologicalReaction direction="left-to-right" evidence="6">
        <dbReference type="Rhea" id="RHEA:78472"/>
    </physiologicalReaction>
</comment>
<dbReference type="GO" id="GO:0071164">
    <property type="term" value="F:RNA cap trimethylguanosine synthase activity"/>
    <property type="evidence" value="ECO:0007669"/>
    <property type="project" value="TreeGrafter"/>
</dbReference>
<dbReference type="Gene3D" id="3.40.50.150">
    <property type="entry name" value="Vaccinia Virus protein VP39"/>
    <property type="match status" value="1"/>
</dbReference>
<dbReference type="InterPro" id="IPR019012">
    <property type="entry name" value="RNA_cap_Gua-N2-MeTrfase"/>
</dbReference>
<evidence type="ECO:0000256" key="3">
    <source>
        <dbReference type="ARBA" id="ARBA00047418"/>
    </source>
</evidence>
<evidence type="ECO:0000256" key="5">
    <source>
        <dbReference type="ARBA" id="ARBA00048763"/>
    </source>
</evidence>
<dbReference type="AlphaFoldDB" id="G7YKX0"/>
<feature type="compositionally biased region" description="Low complexity" evidence="8">
    <location>
        <begin position="431"/>
        <end position="448"/>
    </location>
</feature>
<comment type="catalytic activity">
    <reaction evidence="3">
        <text>a 5'-end (N(2),N(7)-dimethyl 5'-triphosphoguanosine)-ribonucleoside in snoRNA + S-adenosyl-L-methionine = a 5'-end (N(2),N(2),N(7)-trimethyl 5'-triphosphoguanosine)-ribonucleoside in snoRNA + S-adenosyl-L-homocysteine + H(+)</text>
        <dbReference type="Rhea" id="RHEA:78507"/>
        <dbReference type="Rhea" id="RHEA-COMP:19088"/>
        <dbReference type="Rhea" id="RHEA-COMP:19090"/>
        <dbReference type="ChEBI" id="CHEBI:15378"/>
        <dbReference type="ChEBI" id="CHEBI:57856"/>
        <dbReference type="ChEBI" id="CHEBI:59789"/>
        <dbReference type="ChEBI" id="CHEBI:167623"/>
        <dbReference type="ChEBI" id="CHEBI:172880"/>
    </reaction>
    <physiologicalReaction direction="left-to-right" evidence="3">
        <dbReference type="Rhea" id="RHEA:78508"/>
    </physiologicalReaction>
</comment>
<comment type="catalytic activity">
    <reaction evidence="5">
        <text>a 5'-end (N(2),N(7)-dimethyl 5'-triphosphoguanosine)-ribonucleoside in snRNA + S-adenosyl-L-methionine = a 5'-end (N(2),N(2),N(7)-trimethyl 5'-triphosphoguanosine)-ribonucleoside in snRNA + S-adenosyl-L-homocysteine + H(+)</text>
        <dbReference type="Rhea" id="RHEA:78479"/>
        <dbReference type="Rhea" id="RHEA-COMP:19087"/>
        <dbReference type="Rhea" id="RHEA-COMP:19089"/>
        <dbReference type="ChEBI" id="CHEBI:15378"/>
        <dbReference type="ChEBI" id="CHEBI:57856"/>
        <dbReference type="ChEBI" id="CHEBI:59789"/>
        <dbReference type="ChEBI" id="CHEBI:167623"/>
        <dbReference type="ChEBI" id="CHEBI:172880"/>
    </reaction>
    <physiologicalReaction direction="left-to-right" evidence="5">
        <dbReference type="Rhea" id="RHEA:78480"/>
    </physiologicalReaction>
</comment>
<reference key="2">
    <citation type="submission" date="2011-10" db="EMBL/GenBank/DDBJ databases">
        <title>The genome and transcriptome sequence of Clonorchis sinensis provide insights into the carcinogenic liver fluke.</title>
        <authorList>
            <person name="Wang X."/>
            <person name="Huang Y."/>
            <person name="Chen W."/>
            <person name="Liu H."/>
            <person name="Guo L."/>
            <person name="Chen Y."/>
            <person name="Luo F."/>
            <person name="Zhou W."/>
            <person name="Sun J."/>
            <person name="Mao Q."/>
            <person name="Liang P."/>
            <person name="Zhou C."/>
            <person name="Tian Y."/>
            <person name="Men J."/>
            <person name="Lv X."/>
            <person name="Huang L."/>
            <person name="Zhou J."/>
            <person name="Hu Y."/>
            <person name="Li R."/>
            <person name="Zhang F."/>
            <person name="Lei H."/>
            <person name="Li X."/>
            <person name="Hu X."/>
            <person name="Liang C."/>
            <person name="Xu J."/>
            <person name="Wu Z."/>
            <person name="Yu X."/>
        </authorList>
    </citation>
    <scope>NUCLEOTIDE SEQUENCE</scope>
    <source>
        <strain>Henan</strain>
    </source>
</reference>
<sequence length="600" mass="67868">MPHRYRSRNCSAAYPTGNTLLDSELGTPTASKMGTCFLPRNRRQLRTSNTRKKLPKFTRSFDMCIVPTKCKLMLQDLQSLNTPPRATLLAEKRCKSSGSCSSLNVTVTDEVSDHRRLKSIVGMGWNHRIPSEVTTRRIFDEADSALLKEYIRHYKLRKRSKPPITDDATLLRYWNRRYDLFERFDLGVQLDKGSSTGWEHWRFTAVRPYQFTPLKTYNRKEERYEDVRELRAKHLRQPRGFHHYELCTRTSAFLGMRGNRVRNTLSNHRSLQCWMATAILAFEVSAFTSSVTTVRDNATTRRRIAFHHHQCHSRRLRQPGTILALVLPSGGMTVRHRKGATESWYSVTPECIARRQANACACDLILDAFAGVGGNAIQFARTCSLVVAIDNNYTRLLLLKHNAQVYGVSHNILPICGDAVSIICSLRSSKVPISDPSSSAQTSTAESAPNENCLPEAGLDVVRVEQPQDLPPTIVDVIFLSPPWGGPGYHGVVLPPGSSSWNKRKRRHWFQSSGNAVEPTKNLENIPLLLPALRAACHICHRILVYLPRSCSIGQMLRLSWPSDKCDCQMCGQYRAVSLEEYLVRGRRVALGLHIGTTLE</sequence>
<evidence type="ECO:0000256" key="1">
    <source>
        <dbReference type="ARBA" id="ARBA00018517"/>
    </source>
</evidence>
<evidence type="ECO:0000256" key="8">
    <source>
        <dbReference type="SAM" id="MobiDB-lite"/>
    </source>
</evidence>
<dbReference type="Proteomes" id="UP000008909">
    <property type="component" value="Unassembled WGS sequence"/>
</dbReference>
<gene>
    <name evidence="9" type="ORF">CLF_110595</name>
</gene>
<protein>
    <recommendedName>
        <fullName evidence="1">Trimethylguanosine synthase</fullName>
    </recommendedName>
    <alternativeName>
        <fullName evidence="7">Cap-specific guanine-N(2) methyltransferase</fullName>
    </alternativeName>
</protein>
<accession>G7YKX0</accession>
<dbReference type="InterPro" id="IPR029063">
    <property type="entry name" value="SAM-dependent_MTases_sf"/>
</dbReference>
<organism evidence="9 10">
    <name type="scientific">Clonorchis sinensis</name>
    <name type="common">Chinese liver fluke</name>
    <dbReference type="NCBI Taxonomy" id="79923"/>
    <lineage>
        <taxon>Eukaryota</taxon>
        <taxon>Metazoa</taxon>
        <taxon>Spiralia</taxon>
        <taxon>Lophotrochozoa</taxon>
        <taxon>Platyhelminthes</taxon>
        <taxon>Trematoda</taxon>
        <taxon>Digenea</taxon>
        <taxon>Opisthorchiida</taxon>
        <taxon>Opisthorchiata</taxon>
        <taxon>Opisthorchiidae</taxon>
        <taxon>Clonorchis</taxon>
    </lineage>
</organism>
<evidence type="ECO:0000256" key="7">
    <source>
        <dbReference type="ARBA" id="ARBA00049790"/>
    </source>
</evidence>
<evidence type="ECO:0000256" key="2">
    <source>
        <dbReference type="ARBA" id="ARBA00025783"/>
    </source>
</evidence>
<evidence type="ECO:0000313" key="9">
    <source>
        <dbReference type="EMBL" id="GAA53601.1"/>
    </source>
</evidence>
<dbReference type="GO" id="GO:0005634">
    <property type="term" value="C:nucleus"/>
    <property type="evidence" value="ECO:0007669"/>
    <property type="project" value="TreeGrafter"/>
</dbReference>
<proteinExistence type="inferred from homology"/>
<dbReference type="EMBL" id="DF143539">
    <property type="protein sequence ID" value="GAA53601.1"/>
    <property type="molecule type" value="Genomic_DNA"/>
</dbReference>
<comment type="catalytic activity">
    <reaction evidence="4">
        <text>a 5'-end (N(7)-methyl 5'-triphosphoguanosine)-ribonucleoside in snoRNA + S-adenosyl-L-methionine = a 5'-end (N(2),N(7)-dimethyl 5'-triphosphoguanosine)-ribonucleoside in snoRNA + S-adenosyl-L-homocysteine + H(+)</text>
        <dbReference type="Rhea" id="RHEA:78475"/>
        <dbReference type="Rhea" id="RHEA-COMP:19086"/>
        <dbReference type="Rhea" id="RHEA-COMP:19088"/>
        <dbReference type="ChEBI" id="CHEBI:15378"/>
        <dbReference type="ChEBI" id="CHEBI:57856"/>
        <dbReference type="ChEBI" id="CHEBI:59789"/>
        <dbReference type="ChEBI" id="CHEBI:156461"/>
        <dbReference type="ChEBI" id="CHEBI:172880"/>
    </reaction>
    <physiologicalReaction direction="left-to-right" evidence="4">
        <dbReference type="Rhea" id="RHEA:78476"/>
    </physiologicalReaction>
</comment>
<dbReference type="PANTHER" id="PTHR14741:SF32">
    <property type="entry name" value="TRIMETHYLGUANOSINE SYNTHASE"/>
    <property type="match status" value="1"/>
</dbReference>
<evidence type="ECO:0000313" key="10">
    <source>
        <dbReference type="Proteomes" id="UP000008909"/>
    </source>
</evidence>
<name>G7YKX0_CLOSI</name>
<evidence type="ECO:0000256" key="6">
    <source>
        <dbReference type="ARBA" id="ARBA00049075"/>
    </source>
</evidence>